<comment type="caution">
    <text evidence="1">The sequence shown here is derived from an EMBL/GenBank/DDBJ whole genome shotgun (WGS) entry which is preliminary data.</text>
</comment>
<dbReference type="Gene3D" id="1.10.10.10">
    <property type="entry name" value="Winged helix-like DNA-binding domain superfamily/Winged helix DNA-binding domain"/>
    <property type="match status" value="1"/>
</dbReference>
<proteinExistence type="predicted"/>
<protein>
    <recommendedName>
        <fullName evidence="3">MarR family transcriptional regulator</fullName>
    </recommendedName>
</protein>
<dbReference type="RefSeq" id="WP_307350035.1">
    <property type="nucleotide sequence ID" value="NZ_JAUSVS010000005.1"/>
</dbReference>
<dbReference type="Proteomes" id="UP001228905">
    <property type="component" value="Unassembled WGS sequence"/>
</dbReference>
<evidence type="ECO:0000313" key="1">
    <source>
        <dbReference type="EMBL" id="MDQ0464982.1"/>
    </source>
</evidence>
<name>A0ABU0ISK0_9CAUL</name>
<reference evidence="1 2" key="1">
    <citation type="submission" date="2023-07" db="EMBL/GenBank/DDBJ databases">
        <title>Genomic Encyclopedia of Type Strains, Phase IV (KMG-IV): sequencing the most valuable type-strain genomes for metagenomic binning, comparative biology and taxonomic classification.</title>
        <authorList>
            <person name="Goeker M."/>
        </authorList>
    </citation>
    <scope>NUCLEOTIDE SEQUENCE [LARGE SCALE GENOMIC DNA]</scope>
    <source>
        <strain evidence="1 2">DSM 18695</strain>
    </source>
</reference>
<organism evidence="1 2">
    <name type="scientific">Caulobacter ginsengisoli</name>
    <dbReference type="NCBI Taxonomy" id="400775"/>
    <lineage>
        <taxon>Bacteria</taxon>
        <taxon>Pseudomonadati</taxon>
        <taxon>Pseudomonadota</taxon>
        <taxon>Alphaproteobacteria</taxon>
        <taxon>Caulobacterales</taxon>
        <taxon>Caulobacteraceae</taxon>
        <taxon>Caulobacter</taxon>
    </lineage>
</organism>
<evidence type="ECO:0000313" key="2">
    <source>
        <dbReference type="Proteomes" id="UP001228905"/>
    </source>
</evidence>
<evidence type="ECO:0008006" key="3">
    <source>
        <dbReference type="Google" id="ProtNLM"/>
    </source>
</evidence>
<dbReference type="EMBL" id="JAUSVS010000005">
    <property type="protein sequence ID" value="MDQ0464982.1"/>
    <property type="molecule type" value="Genomic_DNA"/>
</dbReference>
<accession>A0ABU0ISK0</accession>
<dbReference type="InterPro" id="IPR036388">
    <property type="entry name" value="WH-like_DNA-bd_sf"/>
</dbReference>
<keyword evidence="2" id="KW-1185">Reference proteome</keyword>
<sequence>MDPEELDAWRARPGFPAARDAALASLVALFDANRLLLRLLSDRGRLIMLAAALHLDLSADPADPTSGLTVGRLKAIFVSTGLGSATRASAMIALTRWAGYLAPAPTPADRRLQRMVATPRLVEAMRTMWADQIAAVAALEPDLAPLPGRLAQRAVLAAFVAEVTRRYLAGFRFSDVVPELTAALDRNSGLAVLAELALAGAEGHSVSGLARRFGVSRPHVLAILADAQARGLIARDGEGLQGLVVLPALHEALDRFQAANFAFTAACARVALAAVGDFLRDRPAEDNY</sequence>
<gene>
    <name evidence="1" type="ORF">QO010_002766</name>
</gene>